<sequence length="89" mass="9893">MLKRSRGNGGIGVWKVERTIGSDVLVQETRDRSQRTLPLDNFTAGRAVDFAAGGTLVDQPFQARHLEGMVRCPARRRPRAARARAPPRL</sequence>
<name>C7CET9_METED</name>
<dbReference type="KEGG" id="mdi:METDI1218"/>
<evidence type="ECO:0000313" key="2">
    <source>
        <dbReference type="Proteomes" id="UP000008070"/>
    </source>
</evidence>
<dbReference type="GeneID" id="90384393"/>
<dbReference type="AlphaFoldDB" id="C7CET9"/>
<organism evidence="1 2">
    <name type="scientific">Methylorubrum extorquens (strain DSM 6343 / CIP 106787 / DM4)</name>
    <name type="common">Methylobacterium extorquens</name>
    <dbReference type="NCBI Taxonomy" id="661410"/>
    <lineage>
        <taxon>Bacteria</taxon>
        <taxon>Pseudomonadati</taxon>
        <taxon>Pseudomonadota</taxon>
        <taxon>Alphaproteobacteria</taxon>
        <taxon>Hyphomicrobiales</taxon>
        <taxon>Methylobacteriaceae</taxon>
        <taxon>Methylorubrum</taxon>
    </lineage>
</organism>
<dbReference type="EMBL" id="FP103042">
    <property type="protein sequence ID" value="CAX22831.1"/>
    <property type="molecule type" value="Genomic_DNA"/>
</dbReference>
<dbReference type="RefSeq" id="WP_003602527.1">
    <property type="nucleotide sequence ID" value="NC_012988.1"/>
</dbReference>
<reference evidence="2" key="1">
    <citation type="journal article" date="2009" name="PLoS ONE">
        <title>Methylobacterium genome sequences: a reference blueprint to investigate microbial metabolism of C1 compounds from natural and industrial sources.</title>
        <authorList>
            <person name="Vuilleumier S."/>
            <person name="Chistoserdova L."/>
            <person name="Lee M.-C."/>
            <person name="Bringel F."/>
            <person name="Lajus A."/>
            <person name="Zhou Y."/>
            <person name="Gourion B."/>
            <person name="Barbe V."/>
            <person name="Chang J."/>
            <person name="Cruveiller S."/>
            <person name="Dossat C."/>
            <person name="Gillett W."/>
            <person name="Gruffaz C."/>
            <person name="Haugen E."/>
            <person name="Hourcade E."/>
            <person name="Levy R."/>
            <person name="Mangenot S."/>
            <person name="Muller E."/>
            <person name="Nadalig T."/>
            <person name="Pagni M."/>
            <person name="Penny C."/>
            <person name="Peyraud R."/>
            <person name="Robinson D.G."/>
            <person name="Roche D."/>
            <person name="Rouy Z."/>
            <person name="Saenampechek C."/>
            <person name="Salvignol G."/>
            <person name="Vallenet D."/>
            <person name="Wu Z."/>
            <person name="Marx C.J."/>
            <person name="Vorholt J.A."/>
            <person name="Olson M.V."/>
            <person name="Kaul R."/>
            <person name="Weissenbach J."/>
            <person name="Medigue C."/>
            <person name="Lidstrom M.E."/>
        </authorList>
    </citation>
    <scope>NUCLEOTIDE SEQUENCE [LARGE SCALE GENOMIC DNA]</scope>
    <source>
        <strain evidence="2">DSM 6343 / CIP 106787 / DM4</strain>
    </source>
</reference>
<dbReference type="Proteomes" id="UP000008070">
    <property type="component" value="Chromosome"/>
</dbReference>
<protein>
    <submittedName>
        <fullName evidence="1">Uncharacterized protein</fullName>
    </submittedName>
</protein>
<accession>C7CET9</accession>
<dbReference type="HOGENOM" id="CLU_2451179_0_0_5"/>
<gene>
    <name evidence="1" type="ORF">METD_I1218</name>
</gene>
<proteinExistence type="predicted"/>
<evidence type="ECO:0000313" key="1">
    <source>
        <dbReference type="EMBL" id="CAX22831.1"/>
    </source>
</evidence>